<evidence type="ECO:0000256" key="2">
    <source>
        <dbReference type="ARBA" id="ARBA00023242"/>
    </source>
</evidence>
<accession>A0A316UFK5</accession>
<organism evidence="5 6">
    <name type="scientific">Pseudomicrostroma glucosiphilum</name>
    <dbReference type="NCBI Taxonomy" id="1684307"/>
    <lineage>
        <taxon>Eukaryota</taxon>
        <taxon>Fungi</taxon>
        <taxon>Dikarya</taxon>
        <taxon>Basidiomycota</taxon>
        <taxon>Ustilaginomycotina</taxon>
        <taxon>Exobasidiomycetes</taxon>
        <taxon>Microstromatales</taxon>
        <taxon>Microstromatales incertae sedis</taxon>
        <taxon>Pseudomicrostroma</taxon>
    </lineage>
</organism>
<dbReference type="EMBL" id="KZ819324">
    <property type="protein sequence ID" value="PWN21915.1"/>
    <property type="molecule type" value="Genomic_DNA"/>
</dbReference>
<feature type="compositionally biased region" description="Acidic residues" evidence="3">
    <location>
        <begin position="394"/>
        <end position="406"/>
    </location>
</feature>
<feature type="compositionally biased region" description="Polar residues" evidence="3">
    <location>
        <begin position="510"/>
        <end position="521"/>
    </location>
</feature>
<feature type="compositionally biased region" description="Polar residues" evidence="3">
    <location>
        <begin position="1"/>
        <end position="10"/>
    </location>
</feature>
<evidence type="ECO:0000256" key="1">
    <source>
        <dbReference type="ARBA" id="ARBA00004123"/>
    </source>
</evidence>
<comment type="subcellular location">
    <subcellularLocation>
        <location evidence="1">Nucleus</location>
    </subcellularLocation>
</comment>
<dbReference type="InterPro" id="IPR039896">
    <property type="entry name" value="Red-like"/>
</dbReference>
<evidence type="ECO:0000256" key="3">
    <source>
        <dbReference type="SAM" id="MobiDB-lite"/>
    </source>
</evidence>
<name>A0A316UFK5_9BASI</name>
<dbReference type="STRING" id="1684307.A0A316UFK5"/>
<dbReference type="InterPro" id="IPR012916">
    <property type="entry name" value="RED_N"/>
</dbReference>
<feature type="domain" description="RED-like N-terminal" evidence="4">
    <location>
        <begin position="74"/>
        <end position="184"/>
    </location>
</feature>
<dbReference type="OrthoDB" id="3366823at2759"/>
<keyword evidence="2" id="KW-0539">Nucleus</keyword>
<dbReference type="Pfam" id="PF07808">
    <property type="entry name" value="RED_N"/>
    <property type="match status" value="1"/>
</dbReference>
<sequence length="569" mass="60939">MDQQAFRSLISSSSSSSSSAAPSSSKPRVFGASQKRSAGGSSSSTSSKDLFAPRKKTPANNKDRSGPRPPPKNSATGETYVDRAKARRVGKEDEDYSDVNRLAEEWRVKWNAAQSEEERRDIEEQMAFLGGDARHSILVKGLDHSLLAQQKAKEAGGEGDVDDYLERAYDEAAAKASSPVLRRDEEESRASPSSLIGEKRSRESVIEALKRRKLAKAQAGSAAADEADDRQQQARDAEFERARKLGKFKPISAGTSSGGFKPVEADKGEVIITKDGKRLRKKKKKPAEEQGEKSVTPTRDAKSPGGKAATASESPRIKSTVRETVQAVSPLAVPSPKQPTVSPSRPSPPILAGAETASPKARAMSLSPPPLPEDRNEALPPIPGTDASTGTGVDVDDDDDDDDDIFADAGRWEGLPDDDSEDDEGVVEAQKDRPKETLAPSGSTSMPKGNWFGEEDKTSGQQAGSAPLPVGLNQLLSSVQHGATTIEGAQARAEEESEDEPAEGTGRLQGLSTSSLPSNVSRMLLQAEQEEARKAEEKEKGWWKKKKDRKRKKAEGDGAGSEAEDGETN</sequence>
<dbReference type="Proteomes" id="UP000245942">
    <property type="component" value="Unassembled WGS sequence"/>
</dbReference>
<dbReference type="PANTHER" id="PTHR12765">
    <property type="entry name" value="RED PROTEIN IK FACTOR CYTOKINE IK"/>
    <property type="match status" value="1"/>
</dbReference>
<gene>
    <name evidence="5" type="ORF">BCV69DRAFT_281822</name>
</gene>
<feature type="region of interest" description="Disordered" evidence="3">
    <location>
        <begin position="1"/>
        <end position="97"/>
    </location>
</feature>
<feature type="compositionally biased region" description="Basic residues" evidence="3">
    <location>
        <begin position="543"/>
        <end position="553"/>
    </location>
</feature>
<reference evidence="5 6" key="1">
    <citation type="journal article" date="2018" name="Mol. Biol. Evol.">
        <title>Broad Genomic Sampling Reveals a Smut Pathogenic Ancestry of the Fungal Clade Ustilaginomycotina.</title>
        <authorList>
            <person name="Kijpornyongpan T."/>
            <person name="Mondo S.J."/>
            <person name="Barry K."/>
            <person name="Sandor L."/>
            <person name="Lee J."/>
            <person name="Lipzen A."/>
            <person name="Pangilinan J."/>
            <person name="LaButti K."/>
            <person name="Hainaut M."/>
            <person name="Henrissat B."/>
            <person name="Grigoriev I.V."/>
            <person name="Spatafora J.W."/>
            <person name="Aime M.C."/>
        </authorList>
    </citation>
    <scope>NUCLEOTIDE SEQUENCE [LARGE SCALE GENOMIC DNA]</scope>
    <source>
        <strain evidence="5 6">MCA 4718</strain>
    </source>
</reference>
<dbReference type="GO" id="GO:0005634">
    <property type="term" value="C:nucleus"/>
    <property type="evidence" value="ECO:0007669"/>
    <property type="project" value="UniProtKB-SubCell"/>
</dbReference>
<evidence type="ECO:0000259" key="4">
    <source>
        <dbReference type="Pfam" id="PF07808"/>
    </source>
</evidence>
<feature type="compositionally biased region" description="Polar residues" evidence="3">
    <location>
        <begin position="474"/>
        <end position="483"/>
    </location>
</feature>
<feature type="compositionally biased region" description="Basic and acidic residues" evidence="3">
    <location>
        <begin position="263"/>
        <end position="276"/>
    </location>
</feature>
<evidence type="ECO:0000313" key="6">
    <source>
        <dbReference type="Proteomes" id="UP000245942"/>
    </source>
</evidence>
<proteinExistence type="predicted"/>
<feature type="compositionally biased region" description="Basic and acidic residues" evidence="3">
    <location>
        <begin position="530"/>
        <end position="542"/>
    </location>
</feature>
<dbReference type="RefSeq" id="XP_025349075.1">
    <property type="nucleotide sequence ID" value="XM_025492125.1"/>
</dbReference>
<dbReference type="GeneID" id="37013859"/>
<feature type="region of interest" description="Disordered" evidence="3">
    <location>
        <begin position="173"/>
        <end position="569"/>
    </location>
</feature>
<dbReference type="AlphaFoldDB" id="A0A316UFK5"/>
<feature type="compositionally biased region" description="Acidic residues" evidence="3">
    <location>
        <begin position="415"/>
        <end position="426"/>
    </location>
</feature>
<feature type="compositionally biased region" description="Basic and acidic residues" evidence="3">
    <location>
        <begin position="197"/>
        <end position="209"/>
    </location>
</feature>
<protein>
    <recommendedName>
        <fullName evidence="4">RED-like N-terminal domain-containing protein</fullName>
    </recommendedName>
</protein>
<evidence type="ECO:0000313" key="5">
    <source>
        <dbReference type="EMBL" id="PWN21915.1"/>
    </source>
</evidence>
<keyword evidence="6" id="KW-1185">Reference proteome</keyword>
<feature type="compositionally biased region" description="Low complexity" evidence="3">
    <location>
        <begin position="11"/>
        <end position="48"/>
    </location>
</feature>
<feature type="compositionally biased region" description="Basic and acidic residues" evidence="3">
    <location>
        <begin position="229"/>
        <end position="243"/>
    </location>
</feature>